<accession>A0ABT3YFY4</accession>
<comment type="caution">
    <text evidence="3">The sequence shown here is derived from an EMBL/GenBank/DDBJ whole genome shotgun (WGS) entry which is preliminary data.</text>
</comment>
<protein>
    <submittedName>
        <fullName evidence="3">Choice-of-anchor F family protein</fullName>
    </submittedName>
</protein>
<name>A0ABT3YFY4_9HYPH</name>
<dbReference type="Gene3D" id="2.40.128.130">
    <property type="entry name" value="Autotransporter beta-domain"/>
    <property type="match status" value="1"/>
</dbReference>
<dbReference type="InterPro" id="IPR005546">
    <property type="entry name" value="Autotransporte_beta"/>
</dbReference>
<proteinExistence type="predicted"/>
<dbReference type="Proteomes" id="UP001081283">
    <property type="component" value="Unassembled WGS sequence"/>
</dbReference>
<sequence>MRHFTATVAQLALLLGASFPATSAEILNFDGPTGDGFVFSDVTEDVSPPGIKAVTVNPNNDDRLSGNGFSPSSGGSVTVLDYNCLMANSPITCDAEPGLGKRFKSRLTGPGVLDLSFSTGPSGGTTEYFAFGKTTNLTGARILDLSLVLGTGSGTNFQTATSASGISYDQLVALQPKATEWLTDAGILTAYQNYDGFTDANGTVYKTVDGAVTVGQNPTQRIFFPDGLFGDGGQESDIAFFNDKSAGFIAIQSADGSVVNGIELFNTYHIANFGNGLLSLNMAPTGMFWDDNNDPTDESALIAWNSPAAGGWIYGNVASTANLDARLEQLAAALGVAKADLAYSDGGAVPANIVALMEADGLFEAGTIEDLANLNLNFSLDVSDLVGEGFTLRIVPVYAPIVQAAGTPMQFAVAGAIDAANIPYLAADPGHQAMITQVMALPTRAQQQNAIEELGYSFLRTYMATGLATGREQVATLNSLGSIGDGPQGSTWSMTDTLSGFLSANGTVSSFDRTTNNIGFDLTSGSLWAGIESEVSSEFSLGALFGGFQTDATIDAGRGSLDSDGFGAGVFARGNNIWDHLNFQAMAGYQNLDFTSSRNVIPAGVTAQGETDADLWFGAITADWMTRFGAFEVGPTASLEYYDLSTKEFTETGAGIWNMTIGDQDDHVTIGRIGLKANYRVVTSSWDIGTYGHVAYAEQSGSAAVNSAKFAGLPQMSLPVDGLDSSSVDFGIGFKASPVSHDNLQFGVSYRGTVASNDTSNSVQVFAKVKF</sequence>
<evidence type="ECO:0000256" key="1">
    <source>
        <dbReference type="SAM" id="SignalP"/>
    </source>
</evidence>
<organism evidence="3 4">
    <name type="scientific">Hoeflea ulvae</name>
    <dbReference type="NCBI Taxonomy" id="2983764"/>
    <lineage>
        <taxon>Bacteria</taxon>
        <taxon>Pseudomonadati</taxon>
        <taxon>Pseudomonadota</taxon>
        <taxon>Alphaproteobacteria</taxon>
        <taxon>Hyphomicrobiales</taxon>
        <taxon>Rhizobiaceae</taxon>
        <taxon>Hoeflea</taxon>
    </lineage>
</organism>
<evidence type="ECO:0000313" key="4">
    <source>
        <dbReference type="Proteomes" id="UP001081283"/>
    </source>
</evidence>
<dbReference type="Pfam" id="PF03797">
    <property type="entry name" value="Autotransporter"/>
    <property type="match status" value="1"/>
</dbReference>
<evidence type="ECO:0000313" key="3">
    <source>
        <dbReference type="EMBL" id="MCY0094801.1"/>
    </source>
</evidence>
<dbReference type="SMART" id="SM00869">
    <property type="entry name" value="Autotransporter"/>
    <property type="match status" value="1"/>
</dbReference>
<keyword evidence="1" id="KW-0732">Signal</keyword>
<keyword evidence="4" id="KW-1185">Reference proteome</keyword>
<dbReference type="InterPro" id="IPR036709">
    <property type="entry name" value="Autotransporte_beta_dom_sf"/>
</dbReference>
<feature type="domain" description="Autotransporter" evidence="2">
    <location>
        <begin position="493"/>
        <end position="771"/>
    </location>
</feature>
<dbReference type="EMBL" id="JAOVZQ010000001">
    <property type="protein sequence ID" value="MCY0094801.1"/>
    <property type="molecule type" value="Genomic_DNA"/>
</dbReference>
<reference evidence="3" key="1">
    <citation type="submission" date="2022-10" db="EMBL/GenBank/DDBJ databases">
        <title>Hoeflea sp. J2-29, isolated from marine algae.</title>
        <authorList>
            <person name="Kristyanto S."/>
            <person name="Kim J.M."/>
            <person name="Jeon C.O."/>
        </authorList>
    </citation>
    <scope>NUCLEOTIDE SEQUENCE</scope>
    <source>
        <strain evidence="3">J2-29</strain>
    </source>
</reference>
<evidence type="ECO:0000259" key="2">
    <source>
        <dbReference type="PROSITE" id="PS51208"/>
    </source>
</evidence>
<dbReference type="SUPFAM" id="SSF103515">
    <property type="entry name" value="Autotransporter"/>
    <property type="match status" value="1"/>
</dbReference>
<feature type="chain" id="PRO_5046861881" evidence="1">
    <location>
        <begin position="24"/>
        <end position="771"/>
    </location>
</feature>
<gene>
    <name evidence="3" type="ORF">OEG82_12300</name>
</gene>
<dbReference type="PROSITE" id="PS51208">
    <property type="entry name" value="AUTOTRANSPORTER"/>
    <property type="match status" value="1"/>
</dbReference>
<dbReference type="NCBIfam" id="NF033657">
    <property type="entry name" value="choice_anch_F"/>
    <property type="match status" value="1"/>
</dbReference>
<feature type="signal peptide" evidence="1">
    <location>
        <begin position="1"/>
        <end position="23"/>
    </location>
</feature>